<gene>
    <name evidence="16" type="ORF">ABC974_15155</name>
</gene>
<organism evidence="16 17">
    <name type="scientific">Sphingomonas oligophenolica</name>
    <dbReference type="NCBI Taxonomy" id="301154"/>
    <lineage>
        <taxon>Bacteria</taxon>
        <taxon>Pseudomonadati</taxon>
        <taxon>Pseudomonadota</taxon>
        <taxon>Alphaproteobacteria</taxon>
        <taxon>Sphingomonadales</taxon>
        <taxon>Sphingomonadaceae</taxon>
        <taxon>Sphingomonas</taxon>
    </lineage>
</organism>
<keyword evidence="2 11" id="KW-0813">Transport</keyword>
<protein>
    <submittedName>
        <fullName evidence="16">TonB-dependent receptor</fullName>
    </submittedName>
</protein>
<keyword evidence="16" id="KW-0675">Receptor</keyword>
<feature type="region of interest" description="Disordered" evidence="13">
    <location>
        <begin position="1"/>
        <end position="42"/>
    </location>
</feature>
<dbReference type="Proteomes" id="UP001419910">
    <property type="component" value="Unassembled WGS sequence"/>
</dbReference>
<dbReference type="Pfam" id="PF00593">
    <property type="entry name" value="TonB_dep_Rec_b-barrel"/>
    <property type="match status" value="1"/>
</dbReference>
<evidence type="ECO:0000256" key="4">
    <source>
        <dbReference type="ARBA" id="ARBA00022496"/>
    </source>
</evidence>
<sequence length="723" mass="77960">MSAGEACAQSAPAVTSPTEAGSQAGDTAPVKPAAASQSDDQAAEVVVTAERRATSLQRTSVAATVLTAQDLVKKSVNSVEQLQFSTPSLTVNTSGQANSFNIRGIGKAEISSSVGVGVITYRDGVATFPGYFQREPYYDIASVEVLRGPQGTFAGGNATGGAVFINEANPNFDGVHGFATGQYGNYNDVKFQGAINLPLSDTLALRFATNVERRDTFFHVSGPWTGNPGDLRSYSGRASLLWQPTSQLRVVLKGDYNNIDVGGYPGSPAAATYDPFEVSANADLSGRDEFGRISLNVSYDFDSGIVLRSISGYQHGTLQETLDYDGTSTTSYFFKDFVHERIWSQEFNLLSPSTGPFTWLVGAYYQNDKFIFPVGGYLLQQPAGGFDYSLEGNNPHTSLAGFGQVGYQLTSRLQATFGLRYSRMTTRNNFAFHVPEYGINKTQNDFYAYKKATGKIALNWTVDSNNFLYAFVATGSKSGGLNGPPLFDNVTPPAFKAEEVTDYELGWKATLLNGHLRTQLGGYYNRYKNFQVTIYDPSGKSVSAFYNVTTPTALYGVEASAQGSFGAFGFDFASAFSHSSLGTFFAFDPRVAHTGVCDSTTGPATSTGCIDLTGRSQTYAPRFTLSVGAQYAFPLSDGASLTPRVDFAHISSAWGTLFQKAERGDYLAERNIVNAQLTLQKGGWTIAGFGTNLTDQHYIGSINGLRRLPGSPRQYGVRVTRNF</sequence>
<feature type="compositionally biased region" description="Polar residues" evidence="13">
    <location>
        <begin position="12"/>
        <end position="25"/>
    </location>
</feature>
<keyword evidence="4" id="KW-0410">Iron transport</keyword>
<feature type="domain" description="TonB-dependent receptor plug" evidence="15">
    <location>
        <begin position="56"/>
        <end position="162"/>
    </location>
</feature>
<keyword evidence="3 11" id="KW-1134">Transmembrane beta strand</keyword>
<keyword evidence="17" id="KW-1185">Reference proteome</keyword>
<dbReference type="InterPro" id="IPR039426">
    <property type="entry name" value="TonB-dep_rcpt-like"/>
</dbReference>
<reference evidence="16 17" key="1">
    <citation type="submission" date="2024-05" db="EMBL/GenBank/DDBJ databases">
        <authorList>
            <person name="Liu Q."/>
            <person name="Xin Y.-H."/>
        </authorList>
    </citation>
    <scope>NUCLEOTIDE SEQUENCE [LARGE SCALE GENOMIC DNA]</scope>
    <source>
        <strain evidence="16 17">CGMCC 1.10181</strain>
    </source>
</reference>
<dbReference type="EMBL" id="JBDIME010000013">
    <property type="protein sequence ID" value="MEN2790977.1"/>
    <property type="molecule type" value="Genomic_DNA"/>
</dbReference>
<dbReference type="PROSITE" id="PS52016">
    <property type="entry name" value="TONB_DEPENDENT_REC_3"/>
    <property type="match status" value="1"/>
</dbReference>
<evidence type="ECO:0000313" key="16">
    <source>
        <dbReference type="EMBL" id="MEN2790977.1"/>
    </source>
</evidence>
<evidence type="ECO:0000313" key="17">
    <source>
        <dbReference type="Proteomes" id="UP001419910"/>
    </source>
</evidence>
<dbReference type="Pfam" id="PF07715">
    <property type="entry name" value="Plug"/>
    <property type="match status" value="1"/>
</dbReference>
<evidence type="ECO:0000256" key="2">
    <source>
        <dbReference type="ARBA" id="ARBA00022448"/>
    </source>
</evidence>
<keyword evidence="5 11" id="KW-0812">Transmembrane</keyword>
<accession>A0ABU9Y5A5</accession>
<proteinExistence type="inferred from homology"/>
<comment type="similarity">
    <text evidence="11 12">Belongs to the TonB-dependent receptor family.</text>
</comment>
<dbReference type="InterPro" id="IPR000531">
    <property type="entry name" value="Beta-barrel_TonB"/>
</dbReference>
<comment type="caution">
    <text evidence="16">The sequence shown here is derived from an EMBL/GenBank/DDBJ whole genome shotgun (WGS) entry which is preliminary data.</text>
</comment>
<keyword evidence="9 11" id="KW-0472">Membrane</keyword>
<dbReference type="Gene3D" id="2.40.170.20">
    <property type="entry name" value="TonB-dependent receptor, beta-barrel domain"/>
    <property type="match status" value="1"/>
</dbReference>
<dbReference type="PANTHER" id="PTHR32552">
    <property type="entry name" value="FERRICHROME IRON RECEPTOR-RELATED"/>
    <property type="match status" value="1"/>
</dbReference>
<name>A0ABU9Y5A5_9SPHN</name>
<keyword evidence="8 12" id="KW-0798">TonB box</keyword>
<feature type="domain" description="TonB-dependent receptor-like beta-barrel" evidence="14">
    <location>
        <begin position="254"/>
        <end position="689"/>
    </location>
</feature>
<dbReference type="InterPro" id="IPR036942">
    <property type="entry name" value="Beta-barrel_TonB_sf"/>
</dbReference>
<evidence type="ECO:0000259" key="15">
    <source>
        <dbReference type="Pfam" id="PF07715"/>
    </source>
</evidence>
<evidence type="ECO:0000256" key="11">
    <source>
        <dbReference type="PROSITE-ProRule" id="PRU01360"/>
    </source>
</evidence>
<dbReference type="RefSeq" id="WP_343892882.1">
    <property type="nucleotide sequence ID" value="NZ_BAAAEH010000065.1"/>
</dbReference>
<dbReference type="InterPro" id="IPR012910">
    <property type="entry name" value="Plug_dom"/>
</dbReference>
<evidence type="ECO:0000256" key="10">
    <source>
        <dbReference type="ARBA" id="ARBA00023237"/>
    </source>
</evidence>
<evidence type="ECO:0000256" key="5">
    <source>
        <dbReference type="ARBA" id="ARBA00022692"/>
    </source>
</evidence>
<evidence type="ECO:0000256" key="6">
    <source>
        <dbReference type="ARBA" id="ARBA00023004"/>
    </source>
</evidence>
<evidence type="ECO:0000256" key="13">
    <source>
        <dbReference type="SAM" id="MobiDB-lite"/>
    </source>
</evidence>
<comment type="subcellular location">
    <subcellularLocation>
        <location evidence="1 11">Cell outer membrane</location>
        <topology evidence="1 11">Multi-pass membrane protein</topology>
    </subcellularLocation>
</comment>
<keyword evidence="7" id="KW-0406">Ion transport</keyword>
<keyword evidence="6" id="KW-0408">Iron</keyword>
<evidence type="ECO:0000259" key="14">
    <source>
        <dbReference type="Pfam" id="PF00593"/>
    </source>
</evidence>
<keyword evidence="10 11" id="KW-0998">Cell outer membrane</keyword>
<evidence type="ECO:0000256" key="9">
    <source>
        <dbReference type="ARBA" id="ARBA00023136"/>
    </source>
</evidence>
<dbReference type="SUPFAM" id="SSF56935">
    <property type="entry name" value="Porins"/>
    <property type="match status" value="1"/>
</dbReference>
<evidence type="ECO:0000256" key="8">
    <source>
        <dbReference type="ARBA" id="ARBA00023077"/>
    </source>
</evidence>
<dbReference type="PANTHER" id="PTHR32552:SF81">
    <property type="entry name" value="TONB-DEPENDENT OUTER MEMBRANE RECEPTOR"/>
    <property type="match status" value="1"/>
</dbReference>
<evidence type="ECO:0000256" key="12">
    <source>
        <dbReference type="RuleBase" id="RU003357"/>
    </source>
</evidence>
<feature type="compositionally biased region" description="Low complexity" evidence="13">
    <location>
        <begin position="33"/>
        <end position="42"/>
    </location>
</feature>
<evidence type="ECO:0000256" key="1">
    <source>
        <dbReference type="ARBA" id="ARBA00004571"/>
    </source>
</evidence>
<evidence type="ECO:0000256" key="7">
    <source>
        <dbReference type="ARBA" id="ARBA00023065"/>
    </source>
</evidence>
<evidence type="ECO:0000256" key="3">
    <source>
        <dbReference type="ARBA" id="ARBA00022452"/>
    </source>
</evidence>